<dbReference type="EMBL" id="JAERQM010000008">
    <property type="protein sequence ID" value="MBU8546604.1"/>
    <property type="molecule type" value="Genomic_DNA"/>
</dbReference>
<organism evidence="2 3">
    <name type="scientific">Falsiroseomonas oleicola</name>
    <dbReference type="NCBI Taxonomy" id="2801474"/>
    <lineage>
        <taxon>Bacteria</taxon>
        <taxon>Pseudomonadati</taxon>
        <taxon>Pseudomonadota</taxon>
        <taxon>Alphaproteobacteria</taxon>
        <taxon>Acetobacterales</taxon>
        <taxon>Roseomonadaceae</taxon>
        <taxon>Falsiroseomonas</taxon>
    </lineage>
</organism>
<sequence length="246" mass="25607">MNVTSGEAATSQPAFGSGHGWPSPLPRGTWIAACASPGLAWLGRLRHHHEASAAHAIRVTQVLMAMWACAPETLGDREALLVAALLHDIGKLAVPASILASDKRLDAAEAALVRRHPEAGAELLRGQGFAPEVVAAARHHHERWQGGGYPTGLPAARLPSLARAVAVADAFVAMVEPGRAYRQPITVASALAEIDACSGTHFDPRFAAILAACLARPSPAIGAALALDGDEWAMPPRTIPQGPQDA</sequence>
<dbReference type="Pfam" id="PF13487">
    <property type="entry name" value="HD_5"/>
    <property type="match status" value="1"/>
</dbReference>
<dbReference type="Proteomes" id="UP000689967">
    <property type="component" value="Unassembled WGS sequence"/>
</dbReference>
<dbReference type="RefSeq" id="WP_216878623.1">
    <property type="nucleotide sequence ID" value="NZ_JAERQM010000008.1"/>
</dbReference>
<dbReference type="NCBIfam" id="TIGR00277">
    <property type="entry name" value="HDIG"/>
    <property type="match status" value="1"/>
</dbReference>
<name>A0ABS6HD16_9PROT</name>
<dbReference type="CDD" id="cd00077">
    <property type="entry name" value="HDc"/>
    <property type="match status" value="1"/>
</dbReference>
<reference evidence="2 3" key="1">
    <citation type="submission" date="2021-01" db="EMBL/GenBank/DDBJ databases">
        <title>Roseomonas sp. nov, a bacterium isolated from an oil production mixture in Yumen Oilfield.</title>
        <authorList>
            <person name="Wu D."/>
        </authorList>
    </citation>
    <scope>NUCLEOTIDE SEQUENCE [LARGE SCALE GENOMIC DNA]</scope>
    <source>
        <strain evidence="2 3">ROY-5-3</strain>
    </source>
</reference>
<dbReference type="InterPro" id="IPR037522">
    <property type="entry name" value="HD_GYP_dom"/>
</dbReference>
<evidence type="ECO:0000313" key="2">
    <source>
        <dbReference type="EMBL" id="MBU8546604.1"/>
    </source>
</evidence>
<keyword evidence="3" id="KW-1185">Reference proteome</keyword>
<dbReference type="InterPro" id="IPR006675">
    <property type="entry name" value="HDIG_dom"/>
</dbReference>
<protein>
    <submittedName>
        <fullName evidence="2">HD domain-containing protein</fullName>
    </submittedName>
</protein>
<accession>A0ABS6HD16</accession>
<proteinExistence type="predicted"/>
<dbReference type="PANTHER" id="PTHR43155:SF2">
    <property type="entry name" value="CYCLIC DI-GMP PHOSPHODIESTERASE PA4108"/>
    <property type="match status" value="1"/>
</dbReference>
<dbReference type="InterPro" id="IPR003607">
    <property type="entry name" value="HD/PDEase_dom"/>
</dbReference>
<evidence type="ECO:0000259" key="1">
    <source>
        <dbReference type="PROSITE" id="PS51832"/>
    </source>
</evidence>
<evidence type="ECO:0000313" key="3">
    <source>
        <dbReference type="Proteomes" id="UP000689967"/>
    </source>
</evidence>
<feature type="domain" description="HD-GYP" evidence="1">
    <location>
        <begin position="28"/>
        <end position="226"/>
    </location>
</feature>
<gene>
    <name evidence="2" type="ORF">JJQ90_22985</name>
</gene>
<dbReference type="PROSITE" id="PS51832">
    <property type="entry name" value="HD_GYP"/>
    <property type="match status" value="1"/>
</dbReference>
<dbReference type="SMART" id="SM00471">
    <property type="entry name" value="HDc"/>
    <property type="match status" value="1"/>
</dbReference>
<comment type="caution">
    <text evidence="2">The sequence shown here is derived from an EMBL/GenBank/DDBJ whole genome shotgun (WGS) entry which is preliminary data.</text>
</comment>
<dbReference type="PANTHER" id="PTHR43155">
    <property type="entry name" value="CYCLIC DI-GMP PHOSPHODIESTERASE PA4108-RELATED"/>
    <property type="match status" value="1"/>
</dbReference>